<organism evidence="2 3">
    <name type="scientific">Trichinella spiralis</name>
    <name type="common">Trichina worm</name>
    <dbReference type="NCBI Taxonomy" id="6334"/>
    <lineage>
        <taxon>Eukaryota</taxon>
        <taxon>Metazoa</taxon>
        <taxon>Ecdysozoa</taxon>
        <taxon>Nematoda</taxon>
        <taxon>Enoplea</taxon>
        <taxon>Dorylaimia</taxon>
        <taxon>Trichinellida</taxon>
        <taxon>Trichinellidae</taxon>
        <taxon>Trichinella</taxon>
    </lineage>
</organism>
<keyword evidence="1" id="KW-0472">Membrane</keyword>
<proteinExistence type="predicted"/>
<feature type="transmembrane region" description="Helical" evidence="1">
    <location>
        <begin position="521"/>
        <end position="544"/>
    </location>
</feature>
<dbReference type="AlphaFoldDB" id="A0A0V1BCX4"/>
<feature type="transmembrane region" description="Helical" evidence="1">
    <location>
        <begin position="467"/>
        <end position="491"/>
    </location>
</feature>
<dbReference type="OrthoDB" id="5919784at2759"/>
<accession>A0A0V1BCX4</accession>
<evidence type="ECO:0000313" key="3">
    <source>
        <dbReference type="Proteomes" id="UP000054776"/>
    </source>
</evidence>
<feature type="transmembrane region" description="Helical" evidence="1">
    <location>
        <begin position="407"/>
        <end position="429"/>
    </location>
</feature>
<dbReference type="InParanoid" id="A0A0V1BCX4"/>
<feature type="transmembrane region" description="Helical" evidence="1">
    <location>
        <begin position="700"/>
        <end position="721"/>
    </location>
</feature>
<feature type="transmembrane region" description="Helical" evidence="1">
    <location>
        <begin position="248"/>
        <end position="271"/>
    </location>
</feature>
<comment type="caution">
    <text evidence="2">The sequence shown here is derived from an EMBL/GenBank/DDBJ whole genome shotgun (WGS) entry which is preliminary data.</text>
</comment>
<feature type="transmembrane region" description="Helical" evidence="1">
    <location>
        <begin position="109"/>
        <end position="129"/>
    </location>
</feature>
<reference evidence="2 3" key="1">
    <citation type="submission" date="2015-01" db="EMBL/GenBank/DDBJ databases">
        <title>Evolution of Trichinella species and genotypes.</title>
        <authorList>
            <person name="Korhonen P.K."/>
            <person name="Edoardo P."/>
            <person name="Giuseppe L.R."/>
            <person name="Gasser R.B."/>
        </authorList>
    </citation>
    <scope>NUCLEOTIDE SEQUENCE [LARGE SCALE GENOMIC DNA]</scope>
    <source>
        <strain evidence="2">ISS3</strain>
    </source>
</reference>
<feature type="transmembrane region" description="Helical" evidence="1">
    <location>
        <begin position="435"/>
        <end position="460"/>
    </location>
</feature>
<feature type="transmembrane region" description="Helical" evidence="1">
    <location>
        <begin position="283"/>
        <end position="307"/>
    </location>
</feature>
<feature type="transmembrane region" description="Helical" evidence="1">
    <location>
        <begin position="628"/>
        <end position="648"/>
    </location>
</feature>
<keyword evidence="3" id="KW-1185">Reference proteome</keyword>
<feature type="transmembrane region" description="Helical" evidence="1">
    <location>
        <begin position="565"/>
        <end position="586"/>
    </location>
</feature>
<dbReference type="Proteomes" id="UP000054776">
    <property type="component" value="Unassembled WGS sequence"/>
</dbReference>
<evidence type="ECO:0000256" key="1">
    <source>
        <dbReference type="SAM" id="Phobius"/>
    </source>
</evidence>
<keyword evidence="1" id="KW-0812">Transmembrane</keyword>
<evidence type="ECO:0000313" key="2">
    <source>
        <dbReference type="EMBL" id="KRY34870.1"/>
    </source>
</evidence>
<feature type="transmembrane region" description="Helical" evidence="1">
    <location>
        <begin position="206"/>
        <end position="227"/>
    </location>
</feature>
<name>A0A0V1BCX4_TRISP</name>
<dbReference type="EMBL" id="JYDH01000060">
    <property type="protein sequence ID" value="KRY34870.1"/>
    <property type="molecule type" value="Genomic_DNA"/>
</dbReference>
<feature type="transmembrane region" description="Helical" evidence="1">
    <location>
        <begin position="73"/>
        <end position="97"/>
    </location>
</feature>
<protein>
    <submittedName>
        <fullName evidence="2">Uncharacterized protein</fullName>
    </submittedName>
</protein>
<gene>
    <name evidence="2" type="ORF">T01_6350</name>
</gene>
<keyword evidence="1" id="KW-1133">Transmembrane helix</keyword>
<feature type="transmembrane region" description="Helical" evidence="1">
    <location>
        <begin position="134"/>
        <end position="158"/>
    </location>
</feature>
<sequence length="797" mass="89685">MHDVVLKRSKFSLPTKILGNYDYYDCLLTVQYRQMDRIGMTDSMVSSSYSVTSERRCFVEAENSLQNVHSKQLLVIGICLCLTGIFWLAVAIALYSVAVDFYANLVYEARWLLAGLLLSGLFAVMLQLVRMETIFISCATCSIYSCSCCVVVFAVYAVNLHRSINLNLTDWLATNAEMIRGQQTGAIVLADEISSKKDPTQAKLNYVKLCVSICVVCVVGILLCILLTWRLFRIASRYYSYMEMKRSLVKFLCSGGTVQLSLALFSCYFAFQILALPYSYVHTFMIQELLCGLTLLSVTVLQFLLIFRPNRLLLKVLLVLQLLQFIQETFYSWNSYYISLYIHSSKAKVAVDLDYDQTVMMINFVAHFVRASICANAAMRLSDLLNVSMDWAAPVLRQPFSSSVQRFLIIVTSIYLLLAICHVVIDIFYTAMVHIYRTLLAFTGISVLYVTMAGVCLSYFVRYKTDFALTLSTVFVLLALSVSVHALYVYVDTSLNNSLLSHLDTLGKEKRQPSLMHLAEAILAFFSLLISLVTAFALFRLMHLQSDKLTKTTTTDRRLQKILKWLWYAALILLALTSVEAMLNVFVKQDWQLFDNTVAYNVLDIISTYVLVALQMHVSSATNAQCGFALVVLFFLLLFETLTTFNYLSSYTNYMQLLIVLSQLTSSLSTFDITARSERLNPLLPLRQVRLLFANHIVQLIQWAVTIASVVLVGVAFELIVEKGRREIKPTTVTATTTITTTTTTITTATTTMVLPCSSTVVSAYVNPVVTVKLCTIASRTNKHLSNLHITAYVLGC</sequence>
<feature type="transmembrane region" description="Helical" evidence="1">
    <location>
        <begin position="598"/>
        <end position="616"/>
    </location>
</feature>
<dbReference type="STRING" id="6334.A0A0V1BCX4"/>